<evidence type="ECO:0000313" key="5">
    <source>
        <dbReference type="EMBL" id="CAF2115247.1"/>
    </source>
</evidence>
<evidence type="ECO:0000313" key="6">
    <source>
        <dbReference type="EMBL" id="CAF2257959.1"/>
    </source>
</evidence>
<dbReference type="EMBL" id="CAJOBF010001135">
    <property type="protein sequence ID" value="CAF3917124.1"/>
    <property type="molecule type" value="Genomic_DNA"/>
</dbReference>
<dbReference type="Proteomes" id="UP000663866">
    <property type="component" value="Unassembled WGS sequence"/>
</dbReference>
<evidence type="ECO:0000313" key="11">
    <source>
        <dbReference type="EMBL" id="CAF5129283.1"/>
    </source>
</evidence>
<keyword evidence="13" id="KW-1185">Reference proteome</keyword>
<evidence type="ECO:0000313" key="3">
    <source>
        <dbReference type="EMBL" id="CAF1644935.1"/>
    </source>
</evidence>
<dbReference type="EMBL" id="CAJOBI010001251">
    <property type="protein sequence ID" value="CAF3871638.1"/>
    <property type="molecule type" value="Genomic_DNA"/>
</dbReference>
<reference evidence="3" key="1">
    <citation type="submission" date="2021-02" db="EMBL/GenBank/DDBJ databases">
        <authorList>
            <person name="Nowell W R."/>
        </authorList>
    </citation>
    <scope>NUCLEOTIDE SEQUENCE</scope>
</reference>
<evidence type="ECO:0000313" key="7">
    <source>
        <dbReference type="EMBL" id="CAF3801940.1"/>
    </source>
</evidence>
<evidence type="ECO:0000313" key="8">
    <source>
        <dbReference type="EMBL" id="CAF3871638.1"/>
    </source>
</evidence>
<dbReference type="Proteomes" id="UP000663887">
    <property type="component" value="Unassembled WGS sequence"/>
</dbReference>
<dbReference type="EMBL" id="CAJNRE010007799">
    <property type="protein sequence ID" value="CAF2068137.1"/>
    <property type="molecule type" value="Genomic_DNA"/>
</dbReference>
<feature type="compositionally biased region" description="Basic and acidic residues" evidence="1">
    <location>
        <begin position="122"/>
        <end position="133"/>
    </location>
</feature>
<dbReference type="Proteomes" id="UP000663856">
    <property type="component" value="Unassembled WGS sequence"/>
</dbReference>
<accession>A0A816EA42</accession>
<feature type="region of interest" description="Disordered" evidence="1">
    <location>
        <begin position="1"/>
        <end position="36"/>
    </location>
</feature>
<name>A0A816EA42_9BILA</name>
<dbReference type="EMBL" id="CAJOBG010001730">
    <property type="protein sequence ID" value="CAF3953671.1"/>
    <property type="molecule type" value="Genomic_DNA"/>
</dbReference>
<dbReference type="EMBL" id="CAJOBJ010269974">
    <property type="protein sequence ID" value="CAF5129283.1"/>
    <property type="molecule type" value="Genomic_DNA"/>
</dbReference>
<dbReference type="Proteomes" id="UP000681720">
    <property type="component" value="Unassembled WGS sequence"/>
</dbReference>
<evidence type="ECO:0000256" key="1">
    <source>
        <dbReference type="SAM" id="MobiDB-lite"/>
    </source>
</evidence>
<dbReference type="EMBL" id="CAJNOV010003754">
    <property type="protein sequence ID" value="CAF1152621.1"/>
    <property type="molecule type" value="Genomic_DNA"/>
</dbReference>
<comment type="caution">
    <text evidence="3">The sequence shown here is derived from an EMBL/GenBank/DDBJ whole genome shotgun (WGS) entry which is preliminary data.</text>
</comment>
<evidence type="ECO:0000313" key="10">
    <source>
        <dbReference type="EMBL" id="CAF3953671.1"/>
    </source>
</evidence>
<feature type="region of interest" description="Disordered" evidence="1">
    <location>
        <begin position="51"/>
        <end position="133"/>
    </location>
</feature>
<evidence type="ECO:0000313" key="4">
    <source>
        <dbReference type="EMBL" id="CAF2068137.1"/>
    </source>
</evidence>
<dbReference type="EMBL" id="CAJOBH010000566">
    <property type="protein sequence ID" value="CAF3801940.1"/>
    <property type="molecule type" value="Genomic_DNA"/>
</dbReference>
<feature type="compositionally biased region" description="Basic residues" evidence="1">
    <location>
        <begin position="69"/>
        <end position="85"/>
    </location>
</feature>
<dbReference type="Proteomes" id="UP000676336">
    <property type="component" value="Unassembled WGS sequence"/>
</dbReference>
<feature type="compositionally biased region" description="Polar residues" evidence="1">
    <location>
        <begin position="1"/>
        <end position="11"/>
    </location>
</feature>
<dbReference type="EMBL" id="CAJNOW010015765">
    <property type="protein sequence ID" value="CAF1644935.1"/>
    <property type="molecule type" value="Genomic_DNA"/>
</dbReference>
<evidence type="ECO:0000313" key="9">
    <source>
        <dbReference type="EMBL" id="CAF3917124.1"/>
    </source>
</evidence>
<evidence type="ECO:0000313" key="13">
    <source>
        <dbReference type="Proteomes" id="UP000663866"/>
    </source>
</evidence>
<evidence type="ECO:0000313" key="12">
    <source>
        <dbReference type="Proteomes" id="UP000663834"/>
    </source>
</evidence>
<dbReference type="Proteomes" id="UP000663824">
    <property type="component" value="Unassembled WGS sequence"/>
</dbReference>
<dbReference type="EMBL" id="CAJNRF010009943">
    <property type="protein sequence ID" value="CAF2115247.1"/>
    <property type="molecule type" value="Genomic_DNA"/>
</dbReference>
<organism evidence="3 12">
    <name type="scientific">Rotaria magnacalcarata</name>
    <dbReference type="NCBI Taxonomy" id="392030"/>
    <lineage>
        <taxon>Eukaryota</taxon>
        <taxon>Metazoa</taxon>
        <taxon>Spiralia</taxon>
        <taxon>Gnathifera</taxon>
        <taxon>Rotifera</taxon>
        <taxon>Eurotatoria</taxon>
        <taxon>Bdelloidea</taxon>
        <taxon>Philodinida</taxon>
        <taxon>Philodinidae</taxon>
        <taxon>Rotaria</taxon>
    </lineage>
</organism>
<feature type="compositionally biased region" description="Acidic residues" evidence="1">
    <location>
        <begin position="54"/>
        <end position="63"/>
    </location>
</feature>
<evidence type="ECO:0000313" key="2">
    <source>
        <dbReference type="EMBL" id="CAF1152621.1"/>
    </source>
</evidence>
<feature type="compositionally biased region" description="Basic and acidic residues" evidence="1">
    <location>
        <begin position="96"/>
        <end position="106"/>
    </location>
</feature>
<dbReference type="Proteomes" id="UP000663834">
    <property type="component" value="Unassembled WGS sequence"/>
</dbReference>
<dbReference type="Proteomes" id="UP000663842">
    <property type="component" value="Unassembled WGS sequence"/>
</dbReference>
<dbReference type="Proteomes" id="UP000681967">
    <property type="component" value="Unassembled WGS sequence"/>
</dbReference>
<protein>
    <submittedName>
        <fullName evidence="3">Uncharacterized protein</fullName>
    </submittedName>
</protein>
<dbReference type="OrthoDB" id="10383973at2759"/>
<dbReference type="Proteomes" id="UP000663855">
    <property type="component" value="Unassembled WGS sequence"/>
</dbReference>
<gene>
    <name evidence="7" type="ORF">BYL167_LOCUS3045</name>
    <name evidence="2" type="ORF">CJN711_LOCUS9604</name>
    <name evidence="11" type="ORF">GIL414_LOCUS63934</name>
    <name evidence="3" type="ORF">KQP761_LOCUS28797</name>
    <name evidence="4" type="ORF">MBJ925_LOCUS16231</name>
    <name evidence="10" type="ORF">OVN521_LOCUS12397</name>
    <name evidence="8" type="ORF">SMN809_LOCUS5123</name>
    <name evidence="9" type="ORF">UXM345_LOCUS11411</name>
    <name evidence="5" type="ORF">WKI299_LOCUS23057</name>
    <name evidence="6" type="ORF">XDN619_LOCUS35849</name>
</gene>
<dbReference type="EMBL" id="CAJNRG010018454">
    <property type="protein sequence ID" value="CAF2257959.1"/>
    <property type="molecule type" value="Genomic_DNA"/>
</dbReference>
<dbReference type="AlphaFoldDB" id="A0A816EA42"/>
<sequence>MPHAKPSSSKKISTHSAHRLDGSPRDGLTGMGPGTKMHFVDVQAKMFNYIGEDAPWEEEEEQQQDQSGRNHHAHHPKHQPQHRLHVPPPPPFPHHYLVDGAKDSKSITKSRSPNVVRKHHTHTESSKKESTHH</sequence>
<proteinExistence type="predicted"/>